<reference evidence="2" key="1">
    <citation type="journal article" date="2009" name="Science">
        <title>The B73 maize genome: complexity, diversity, and dynamics.</title>
        <authorList>
            <person name="Schnable P.S."/>
            <person name="Ware D."/>
            <person name="Fulton R.S."/>
            <person name="Stein J.C."/>
            <person name="Wei F."/>
            <person name="Pasternak S."/>
            <person name="Liang C."/>
            <person name="Zhang J."/>
            <person name="Fulton L."/>
            <person name="Graves T.A."/>
            <person name="Minx P."/>
            <person name="Reily A.D."/>
            <person name="Courtney L."/>
            <person name="Kruchowski S.S."/>
            <person name="Tomlinson C."/>
            <person name="Strong C."/>
            <person name="Delehaunty K."/>
            <person name="Fronick C."/>
            <person name="Courtney B."/>
            <person name="Rock S.M."/>
            <person name="Belter E."/>
            <person name="Du F."/>
            <person name="Kim K."/>
            <person name="Abbott R.M."/>
            <person name="Cotton M."/>
            <person name="Levy A."/>
            <person name="Marchetto P."/>
            <person name="Ochoa K."/>
            <person name="Jackson S.M."/>
            <person name="Gillam B."/>
            <person name="Chen W."/>
            <person name="Yan L."/>
            <person name="Higginbotham J."/>
            <person name="Cardenas M."/>
            <person name="Waligorski J."/>
            <person name="Applebaum E."/>
            <person name="Phelps L."/>
            <person name="Falcone J."/>
            <person name="Kanchi K."/>
            <person name="Thane T."/>
            <person name="Scimone A."/>
            <person name="Thane N."/>
            <person name="Henke J."/>
            <person name="Wang T."/>
            <person name="Ruppert J."/>
            <person name="Shah N."/>
            <person name="Rotter K."/>
            <person name="Hodges J."/>
            <person name="Ingenthron E."/>
            <person name="Cordes M."/>
            <person name="Kohlberg S."/>
            <person name="Sgro J."/>
            <person name="Delgado B."/>
            <person name="Mead K."/>
            <person name="Chinwalla A."/>
            <person name="Leonard S."/>
            <person name="Crouse K."/>
            <person name="Collura K."/>
            <person name="Kudrna D."/>
            <person name="Currie J."/>
            <person name="He R."/>
            <person name="Angelova A."/>
            <person name="Rajasekar S."/>
            <person name="Mueller T."/>
            <person name="Lomeli R."/>
            <person name="Scara G."/>
            <person name="Ko A."/>
            <person name="Delaney K."/>
            <person name="Wissotski M."/>
            <person name="Lopez G."/>
            <person name="Campos D."/>
            <person name="Braidotti M."/>
            <person name="Ashley E."/>
            <person name="Golser W."/>
            <person name="Kim H."/>
            <person name="Lee S."/>
            <person name="Lin J."/>
            <person name="Dujmic Z."/>
            <person name="Kim W."/>
            <person name="Talag J."/>
            <person name="Zuccolo A."/>
            <person name="Fan C."/>
            <person name="Sebastian A."/>
            <person name="Kramer M."/>
            <person name="Spiegel L."/>
            <person name="Nascimento L."/>
            <person name="Zutavern T."/>
            <person name="Miller B."/>
            <person name="Ambroise C."/>
            <person name="Muller S."/>
            <person name="Spooner W."/>
            <person name="Narechania A."/>
            <person name="Ren L."/>
            <person name="Wei S."/>
            <person name="Kumari S."/>
            <person name="Faga B."/>
            <person name="Levy M.J."/>
            <person name="McMahan L."/>
            <person name="Van Buren P."/>
            <person name="Vaughn M.W."/>
            <person name="Ying K."/>
            <person name="Yeh C.-T."/>
            <person name="Emrich S.J."/>
            <person name="Jia Y."/>
            <person name="Kalyanaraman A."/>
            <person name="Hsia A.-P."/>
            <person name="Barbazuk W.B."/>
            <person name="Baucom R.S."/>
            <person name="Brutnell T.P."/>
            <person name="Carpita N.C."/>
            <person name="Chaparro C."/>
            <person name="Chia J.-M."/>
            <person name="Deragon J.-M."/>
            <person name="Estill J.C."/>
            <person name="Fu Y."/>
            <person name="Jeddeloh J.A."/>
            <person name="Han Y."/>
            <person name="Lee H."/>
            <person name="Li P."/>
            <person name="Lisch D.R."/>
            <person name="Liu S."/>
            <person name="Liu Z."/>
            <person name="Nagel D.H."/>
            <person name="McCann M.C."/>
            <person name="SanMiguel P."/>
            <person name="Myers A.M."/>
            <person name="Nettleton D."/>
            <person name="Nguyen J."/>
            <person name="Penning B.W."/>
            <person name="Ponnala L."/>
            <person name="Schneider K.L."/>
            <person name="Schwartz D.C."/>
            <person name="Sharma A."/>
            <person name="Soderlund C."/>
            <person name="Springer N.M."/>
            <person name="Sun Q."/>
            <person name="Wang H."/>
            <person name="Waterman M."/>
            <person name="Westerman R."/>
            <person name="Wolfgruber T.K."/>
            <person name="Yang L."/>
            <person name="Yu Y."/>
            <person name="Zhang L."/>
            <person name="Zhou S."/>
            <person name="Zhu Q."/>
            <person name="Bennetzen J.L."/>
            <person name="Dawe R.K."/>
            <person name="Jiang J."/>
            <person name="Jiang N."/>
            <person name="Presting G.G."/>
            <person name="Wessler S.R."/>
            <person name="Aluru S."/>
            <person name="Martienssen R.A."/>
            <person name="Clifton S.W."/>
            <person name="McCombie W.R."/>
            <person name="Wing R.A."/>
            <person name="Wilson R.K."/>
        </authorList>
    </citation>
    <scope>NUCLEOTIDE SEQUENCE [LARGE SCALE GENOMIC DNA]</scope>
    <source>
        <strain evidence="2">cv. B73</strain>
    </source>
</reference>
<name>A0A804R483_MAIZE</name>
<keyword evidence="2" id="KW-1185">Reference proteome</keyword>
<dbReference type="Gramene" id="Zm00001eb387050_T001">
    <property type="protein sequence ID" value="Zm00001eb387050_P001"/>
    <property type="gene ID" value="Zm00001eb387050"/>
</dbReference>
<protein>
    <submittedName>
        <fullName evidence="1">Uncharacterized protein</fullName>
    </submittedName>
</protein>
<reference evidence="1" key="3">
    <citation type="submission" date="2021-05" db="UniProtKB">
        <authorList>
            <consortium name="EnsemblPlants"/>
        </authorList>
    </citation>
    <scope>IDENTIFICATION</scope>
    <source>
        <strain evidence="1">cv. B73</strain>
    </source>
</reference>
<dbReference type="EnsemblPlants" id="Zm00001eb387050_T001">
    <property type="protein sequence ID" value="Zm00001eb387050_P001"/>
    <property type="gene ID" value="Zm00001eb387050"/>
</dbReference>
<sequence length="75" mass="8469">MYLTSLLQLRSFLRPAPVSTEVPCHWSSSHLMLALTLFCLPSYLPVTKNIQDGCRGKMVIPNNECSFSCCDCIRM</sequence>
<proteinExistence type="predicted"/>
<evidence type="ECO:0000313" key="2">
    <source>
        <dbReference type="Proteomes" id="UP000007305"/>
    </source>
</evidence>
<reference evidence="1" key="2">
    <citation type="submission" date="2019-07" db="EMBL/GenBank/DDBJ databases">
        <authorList>
            <person name="Seetharam A."/>
            <person name="Woodhouse M."/>
            <person name="Cannon E."/>
        </authorList>
    </citation>
    <scope>NUCLEOTIDE SEQUENCE [LARGE SCALE GENOMIC DNA]</scope>
    <source>
        <strain evidence="1">cv. B73</strain>
    </source>
</reference>
<evidence type="ECO:0000313" key="1">
    <source>
        <dbReference type="EnsemblPlants" id="Zm00001eb387050_P001"/>
    </source>
</evidence>
<dbReference type="AlphaFoldDB" id="A0A804R483"/>
<dbReference type="Proteomes" id="UP000007305">
    <property type="component" value="Chromosome 9"/>
</dbReference>
<dbReference type="InParanoid" id="A0A804R483"/>
<organism evidence="1 2">
    <name type="scientific">Zea mays</name>
    <name type="common">Maize</name>
    <dbReference type="NCBI Taxonomy" id="4577"/>
    <lineage>
        <taxon>Eukaryota</taxon>
        <taxon>Viridiplantae</taxon>
        <taxon>Streptophyta</taxon>
        <taxon>Embryophyta</taxon>
        <taxon>Tracheophyta</taxon>
        <taxon>Spermatophyta</taxon>
        <taxon>Magnoliopsida</taxon>
        <taxon>Liliopsida</taxon>
        <taxon>Poales</taxon>
        <taxon>Poaceae</taxon>
        <taxon>PACMAD clade</taxon>
        <taxon>Panicoideae</taxon>
        <taxon>Andropogonodae</taxon>
        <taxon>Andropogoneae</taxon>
        <taxon>Tripsacinae</taxon>
        <taxon>Zea</taxon>
    </lineage>
</organism>
<accession>A0A804R483</accession>